<evidence type="ECO:0000256" key="1">
    <source>
        <dbReference type="SAM" id="MobiDB-lite"/>
    </source>
</evidence>
<sequence>MQPILQMCRMHQILRTFSIVDDPYPNFMSPLPAIFVAPPSTSTTLLTTHYSPHRLYHDLRQLPMNSTTLDSVMTDSNVPSLAATLPPPMTDSVVRGSDNHL</sequence>
<name>A0AAN7GNF6_9MYRT</name>
<feature type="region of interest" description="Disordered" evidence="1">
    <location>
        <begin position="80"/>
        <end position="101"/>
    </location>
</feature>
<reference evidence="2 3" key="1">
    <citation type="journal article" date="2023" name="Hortic Res">
        <title>Pangenome of water caltrop reveals structural variations and asymmetric subgenome divergence after allopolyploidization.</title>
        <authorList>
            <person name="Zhang X."/>
            <person name="Chen Y."/>
            <person name="Wang L."/>
            <person name="Yuan Y."/>
            <person name="Fang M."/>
            <person name="Shi L."/>
            <person name="Lu R."/>
            <person name="Comes H.P."/>
            <person name="Ma Y."/>
            <person name="Chen Y."/>
            <person name="Huang G."/>
            <person name="Zhou Y."/>
            <person name="Zheng Z."/>
            <person name="Qiu Y."/>
        </authorList>
    </citation>
    <scope>NUCLEOTIDE SEQUENCE [LARGE SCALE GENOMIC DNA]</scope>
    <source>
        <tissue evidence="2">Roots</tissue>
    </source>
</reference>
<gene>
    <name evidence="2" type="ORF">SAY87_014544</name>
</gene>
<comment type="caution">
    <text evidence="2">The sequence shown here is derived from an EMBL/GenBank/DDBJ whole genome shotgun (WGS) entry which is preliminary data.</text>
</comment>
<organism evidence="2 3">
    <name type="scientific">Trapa incisa</name>
    <dbReference type="NCBI Taxonomy" id="236973"/>
    <lineage>
        <taxon>Eukaryota</taxon>
        <taxon>Viridiplantae</taxon>
        <taxon>Streptophyta</taxon>
        <taxon>Embryophyta</taxon>
        <taxon>Tracheophyta</taxon>
        <taxon>Spermatophyta</taxon>
        <taxon>Magnoliopsida</taxon>
        <taxon>eudicotyledons</taxon>
        <taxon>Gunneridae</taxon>
        <taxon>Pentapetalae</taxon>
        <taxon>rosids</taxon>
        <taxon>malvids</taxon>
        <taxon>Myrtales</taxon>
        <taxon>Lythraceae</taxon>
        <taxon>Trapa</taxon>
    </lineage>
</organism>
<evidence type="ECO:0000313" key="2">
    <source>
        <dbReference type="EMBL" id="KAK4747958.1"/>
    </source>
</evidence>
<dbReference type="AlphaFoldDB" id="A0AAN7GNF6"/>
<evidence type="ECO:0000313" key="3">
    <source>
        <dbReference type="Proteomes" id="UP001345219"/>
    </source>
</evidence>
<dbReference type="Proteomes" id="UP001345219">
    <property type="component" value="Chromosome 12"/>
</dbReference>
<dbReference type="EMBL" id="JAXIOK010000019">
    <property type="protein sequence ID" value="KAK4747958.1"/>
    <property type="molecule type" value="Genomic_DNA"/>
</dbReference>
<proteinExistence type="predicted"/>
<keyword evidence="3" id="KW-1185">Reference proteome</keyword>
<protein>
    <submittedName>
        <fullName evidence="2">Uncharacterized protein</fullName>
    </submittedName>
</protein>
<accession>A0AAN7GNF6</accession>